<reference evidence="2 3" key="1">
    <citation type="journal article" date="2013" name="Curr. Biol.">
        <title>The Genome of the Foraminiferan Reticulomyxa filosa.</title>
        <authorList>
            <person name="Glockner G."/>
            <person name="Hulsmann N."/>
            <person name="Schleicher M."/>
            <person name="Noegel A.A."/>
            <person name="Eichinger L."/>
            <person name="Gallinger C."/>
            <person name="Pawlowski J."/>
            <person name="Sierra R."/>
            <person name="Euteneuer U."/>
            <person name="Pillet L."/>
            <person name="Moustafa A."/>
            <person name="Platzer M."/>
            <person name="Groth M."/>
            <person name="Szafranski K."/>
            <person name="Schliwa M."/>
        </authorList>
    </citation>
    <scope>NUCLEOTIDE SEQUENCE [LARGE SCALE GENOMIC DNA]</scope>
</reference>
<organism evidence="2 3">
    <name type="scientific">Reticulomyxa filosa</name>
    <dbReference type="NCBI Taxonomy" id="46433"/>
    <lineage>
        <taxon>Eukaryota</taxon>
        <taxon>Sar</taxon>
        <taxon>Rhizaria</taxon>
        <taxon>Retaria</taxon>
        <taxon>Foraminifera</taxon>
        <taxon>Monothalamids</taxon>
        <taxon>Reticulomyxidae</taxon>
        <taxon>Reticulomyxa</taxon>
    </lineage>
</organism>
<name>X6P3A1_RETFI</name>
<keyword evidence="3" id="KW-1185">Reference proteome</keyword>
<feature type="compositionally biased region" description="Basic residues" evidence="1">
    <location>
        <begin position="48"/>
        <end position="60"/>
    </location>
</feature>
<accession>X6P3A1</accession>
<comment type="caution">
    <text evidence="2">The sequence shown here is derived from an EMBL/GenBank/DDBJ whole genome shotgun (WGS) entry which is preliminary data.</text>
</comment>
<evidence type="ECO:0000256" key="1">
    <source>
        <dbReference type="SAM" id="MobiDB-lite"/>
    </source>
</evidence>
<feature type="compositionally biased region" description="Basic and acidic residues" evidence="1">
    <location>
        <begin position="61"/>
        <end position="81"/>
    </location>
</feature>
<gene>
    <name evidence="2" type="ORF">RFI_04092</name>
</gene>
<evidence type="ECO:0000313" key="3">
    <source>
        <dbReference type="Proteomes" id="UP000023152"/>
    </source>
</evidence>
<proteinExistence type="predicted"/>
<dbReference type="EMBL" id="ASPP01003752">
    <property type="protein sequence ID" value="ETO33015.1"/>
    <property type="molecule type" value="Genomic_DNA"/>
</dbReference>
<feature type="region of interest" description="Disordered" evidence="1">
    <location>
        <begin position="47"/>
        <end position="81"/>
    </location>
</feature>
<evidence type="ECO:0000313" key="2">
    <source>
        <dbReference type="EMBL" id="ETO33015.1"/>
    </source>
</evidence>
<protein>
    <submittedName>
        <fullName evidence="2">Uncharacterized protein</fullName>
    </submittedName>
</protein>
<dbReference type="AlphaFoldDB" id="X6P3A1"/>
<dbReference type="Proteomes" id="UP000023152">
    <property type="component" value="Unassembled WGS sequence"/>
</dbReference>
<sequence>MSECPNKIGEKGKSMCSTQRIGVLDLTERKNGEKKKKLEKELIDLKNKKIIKNNKKKRSRKQMEQEENKGKTKHEITKTHDCFPVQKRPKVETYCNKNKLAIEIYAGESEDESMDDDEYIPKCNTHIIKKTQTTEKKQKNSTIKKKDGSSILFELLALSKKSPTTLPKK</sequence>